<sequence length="71" mass="7416">MIKKTSPTPGSKRLAGLPATVLAGLLYLVRPDMPLTRSWKEASGKPSDGMEPSFRTPGGYPPGHAAPMAPA</sequence>
<dbReference type="EMBL" id="CADIKH010000267">
    <property type="protein sequence ID" value="CAB3775115.1"/>
    <property type="molecule type" value="Genomic_DNA"/>
</dbReference>
<organism evidence="2 3">
    <name type="scientific">Paraburkholderia humisilvae</name>
    <dbReference type="NCBI Taxonomy" id="627669"/>
    <lineage>
        <taxon>Bacteria</taxon>
        <taxon>Pseudomonadati</taxon>
        <taxon>Pseudomonadota</taxon>
        <taxon>Betaproteobacteria</taxon>
        <taxon>Burkholderiales</taxon>
        <taxon>Burkholderiaceae</taxon>
        <taxon>Paraburkholderia</taxon>
    </lineage>
</organism>
<dbReference type="Proteomes" id="UP000494363">
    <property type="component" value="Unassembled WGS sequence"/>
</dbReference>
<evidence type="ECO:0000256" key="1">
    <source>
        <dbReference type="SAM" id="MobiDB-lite"/>
    </source>
</evidence>
<evidence type="ECO:0000313" key="3">
    <source>
        <dbReference type="Proteomes" id="UP000494363"/>
    </source>
</evidence>
<reference evidence="2 3" key="1">
    <citation type="submission" date="2020-04" db="EMBL/GenBank/DDBJ databases">
        <authorList>
            <person name="De Canck E."/>
        </authorList>
    </citation>
    <scope>NUCLEOTIDE SEQUENCE [LARGE SCALE GENOMIC DNA]</scope>
    <source>
        <strain evidence="2 3">LMG 29542</strain>
    </source>
</reference>
<evidence type="ECO:0000313" key="2">
    <source>
        <dbReference type="EMBL" id="CAB3775115.1"/>
    </source>
</evidence>
<protein>
    <submittedName>
        <fullName evidence="2">Uncharacterized protein</fullName>
    </submittedName>
</protein>
<proteinExistence type="predicted"/>
<keyword evidence="3" id="KW-1185">Reference proteome</keyword>
<accession>A0A6J5FD11</accession>
<gene>
    <name evidence="2" type="ORF">LMG29542_08497</name>
</gene>
<name>A0A6J5FD11_9BURK</name>
<feature type="region of interest" description="Disordered" evidence="1">
    <location>
        <begin position="38"/>
        <end position="71"/>
    </location>
</feature>
<dbReference type="AlphaFoldDB" id="A0A6J5FD11"/>